<evidence type="ECO:0000259" key="2">
    <source>
        <dbReference type="Pfam" id="PF08327"/>
    </source>
</evidence>
<feature type="domain" description="Activator of Hsp90 ATPase homologue 1/2-like C-terminal" evidence="2">
    <location>
        <begin position="15"/>
        <end position="140"/>
    </location>
</feature>
<dbReference type="InterPro" id="IPR023393">
    <property type="entry name" value="START-like_dom_sf"/>
</dbReference>
<dbReference type="Proteomes" id="UP000565715">
    <property type="component" value="Unassembled WGS sequence"/>
</dbReference>
<sequence>MPLPDRIERDQELHHPPEKVWNALTTPEGLGSWFGSRAEIDDMRPGGTVRVWWDEDGPHTLWIQAVEPPRRFAFTWAISGLPPSDPRRTHVEFSLAPTPTGTRLTVVEIGFAQLPDHLGSAYEGNVEGWATELTELTEYLDAAA</sequence>
<keyword evidence="4" id="KW-1185">Reference proteome</keyword>
<dbReference type="InterPro" id="IPR013538">
    <property type="entry name" value="ASHA1/2-like_C"/>
</dbReference>
<proteinExistence type="inferred from homology"/>
<evidence type="ECO:0000313" key="3">
    <source>
        <dbReference type="EMBL" id="NKY31489.1"/>
    </source>
</evidence>
<protein>
    <submittedName>
        <fullName evidence="3">ATPase</fullName>
    </submittedName>
</protein>
<comment type="caution">
    <text evidence="3">The sequence shown here is derived from an EMBL/GenBank/DDBJ whole genome shotgun (WGS) entry which is preliminary data.</text>
</comment>
<comment type="similarity">
    <text evidence="1">Belongs to the AHA1 family.</text>
</comment>
<dbReference type="Pfam" id="PF08327">
    <property type="entry name" value="AHSA1"/>
    <property type="match status" value="1"/>
</dbReference>
<dbReference type="RefSeq" id="WP_068049851.1">
    <property type="nucleotide sequence ID" value="NZ_JAAXOO010000001.1"/>
</dbReference>
<evidence type="ECO:0000256" key="1">
    <source>
        <dbReference type="ARBA" id="ARBA00006817"/>
    </source>
</evidence>
<dbReference type="EMBL" id="JAAXOO010000001">
    <property type="protein sequence ID" value="NKY31489.1"/>
    <property type="molecule type" value="Genomic_DNA"/>
</dbReference>
<dbReference type="AlphaFoldDB" id="A0A846X909"/>
<gene>
    <name evidence="3" type="ORF">HGA13_00160</name>
</gene>
<name>A0A846X909_9NOCA</name>
<organism evidence="3 4">
    <name type="scientific">Nocardia speluncae</name>
    <dbReference type="NCBI Taxonomy" id="419477"/>
    <lineage>
        <taxon>Bacteria</taxon>
        <taxon>Bacillati</taxon>
        <taxon>Actinomycetota</taxon>
        <taxon>Actinomycetes</taxon>
        <taxon>Mycobacteriales</taxon>
        <taxon>Nocardiaceae</taxon>
        <taxon>Nocardia</taxon>
    </lineage>
</organism>
<dbReference type="Gene3D" id="3.30.530.20">
    <property type="match status" value="1"/>
</dbReference>
<accession>A0A846X909</accession>
<evidence type="ECO:0000313" key="4">
    <source>
        <dbReference type="Proteomes" id="UP000565715"/>
    </source>
</evidence>
<dbReference type="SUPFAM" id="SSF55961">
    <property type="entry name" value="Bet v1-like"/>
    <property type="match status" value="1"/>
</dbReference>
<reference evidence="3 4" key="1">
    <citation type="submission" date="2020-04" db="EMBL/GenBank/DDBJ databases">
        <title>MicrobeNet Type strains.</title>
        <authorList>
            <person name="Nicholson A.C."/>
        </authorList>
    </citation>
    <scope>NUCLEOTIDE SEQUENCE [LARGE SCALE GENOMIC DNA]</scope>
    <source>
        <strain evidence="3 4">DSM 45078</strain>
    </source>
</reference>